<feature type="transmembrane region" description="Helical" evidence="10">
    <location>
        <begin position="590"/>
        <end position="615"/>
    </location>
</feature>
<dbReference type="PROSITE" id="PS51711">
    <property type="entry name" value="G_FEOB"/>
    <property type="match status" value="1"/>
</dbReference>
<dbReference type="InterPro" id="IPR041069">
    <property type="entry name" value="FeoB_Cyto"/>
</dbReference>
<keyword evidence="10" id="KW-0408">Iron</keyword>
<keyword evidence="3" id="KW-1003">Cell membrane</keyword>
<evidence type="ECO:0000256" key="3">
    <source>
        <dbReference type="ARBA" id="ARBA00022475"/>
    </source>
</evidence>
<feature type="transmembrane region" description="Helical" evidence="10">
    <location>
        <begin position="621"/>
        <end position="644"/>
    </location>
</feature>
<keyword evidence="6 10" id="KW-1133">Transmembrane helix</keyword>
<dbReference type="InterPro" id="IPR011642">
    <property type="entry name" value="Gate_dom"/>
</dbReference>
<proteinExistence type="inferred from homology"/>
<feature type="transmembrane region" description="Helical" evidence="10">
    <location>
        <begin position="558"/>
        <end position="578"/>
    </location>
</feature>
<dbReference type="Proteomes" id="UP000217334">
    <property type="component" value="Chromosome"/>
</dbReference>
<dbReference type="Gene3D" id="3.40.50.300">
    <property type="entry name" value="P-loop containing nucleotide triphosphate hydrolases"/>
    <property type="match status" value="1"/>
</dbReference>
<keyword evidence="10" id="KW-0410">Iron transport</keyword>
<dbReference type="NCBIfam" id="TIGR00437">
    <property type="entry name" value="feoB"/>
    <property type="match status" value="1"/>
</dbReference>
<evidence type="ECO:0000256" key="1">
    <source>
        <dbReference type="ARBA" id="ARBA00004651"/>
    </source>
</evidence>
<dbReference type="Pfam" id="PF02421">
    <property type="entry name" value="FeoB_N"/>
    <property type="match status" value="1"/>
</dbReference>
<reference evidence="12" key="1">
    <citation type="submission" date="2017-06" db="EMBL/GenBank/DDBJ databases">
        <title>Capnocytophaga spp. assemblies.</title>
        <authorList>
            <person name="Gulvik C.A."/>
        </authorList>
    </citation>
    <scope>NUCLEOTIDE SEQUENCE [LARGE SCALE GENOMIC DNA]</scope>
    <source>
        <strain evidence="12">H4486</strain>
    </source>
</reference>
<dbReference type="Pfam" id="PF17910">
    <property type="entry name" value="FeoB_Cyto"/>
    <property type="match status" value="1"/>
</dbReference>
<organism evidence="11 12">
    <name type="scientific">Capnocytophaga sputigena</name>
    <dbReference type="NCBI Taxonomy" id="1019"/>
    <lineage>
        <taxon>Bacteria</taxon>
        <taxon>Pseudomonadati</taxon>
        <taxon>Bacteroidota</taxon>
        <taxon>Flavobacteriia</taxon>
        <taxon>Flavobacteriales</taxon>
        <taxon>Flavobacteriaceae</taxon>
        <taxon>Capnocytophaga</taxon>
    </lineage>
</organism>
<evidence type="ECO:0000313" key="12">
    <source>
        <dbReference type="Proteomes" id="UP000217334"/>
    </source>
</evidence>
<evidence type="ECO:0000256" key="9">
    <source>
        <dbReference type="NCBIfam" id="TIGR00437"/>
    </source>
</evidence>
<evidence type="ECO:0000313" key="11">
    <source>
        <dbReference type="EMBL" id="ATA79470.1"/>
    </source>
</evidence>
<keyword evidence="7 10" id="KW-0342">GTP-binding</keyword>
<comment type="subcellular location">
    <subcellularLocation>
        <location evidence="10">Cell inner membrane</location>
        <topology evidence="10">Multi-pass membrane protein</topology>
    </subcellularLocation>
    <subcellularLocation>
        <location evidence="1">Cell membrane</location>
        <topology evidence="1">Multi-pass membrane protein</topology>
    </subcellularLocation>
</comment>
<keyword evidence="8 10" id="KW-0472">Membrane</keyword>
<dbReference type="InterPro" id="IPR011640">
    <property type="entry name" value="Fe2_transport_prot_B_C"/>
</dbReference>
<comment type="similarity">
    <text evidence="10">Belongs to the TRAFAC class TrmE-Era-EngA-EngB-Septin-like GTPase superfamily. FeoB GTPase (TC 9.A.8) family.</text>
</comment>
<dbReference type="Pfam" id="PF07664">
    <property type="entry name" value="FeoB_C"/>
    <property type="match status" value="1"/>
</dbReference>
<comment type="function">
    <text evidence="10">Probable transporter of a GTP-driven Fe(2+) uptake system.</text>
</comment>
<feature type="transmembrane region" description="Helical" evidence="10">
    <location>
        <begin position="697"/>
        <end position="720"/>
    </location>
</feature>
<dbReference type="RefSeq" id="WP_095901387.1">
    <property type="nucleotide sequence ID" value="NZ_CAURMB010000019.1"/>
</dbReference>
<dbReference type="GO" id="GO:0015093">
    <property type="term" value="F:ferrous iron transmembrane transporter activity"/>
    <property type="evidence" value="ECO:0007669"/>
    <property type="project" value="UniProtKB-UniRule"/>
</dbReference>
<feature type="transmembrane region" description="Helical" evidence="10">
    <location>
        <begin position="472"/>
        <end position="490"/>
    </location>
</feature>
<evidence type="ECO:0000256" key="6">
    <source>
        <dbReference type="ARBA" id="ARBA00022989"/>
    </source>
</evidence>
<name>A0A2A3N877_CAPSP</name>
<dbReference type="CDD" id="cd01879">
    <property type="entry name" value="FeoB"/>
    <property type="match status" value="1"/>
</dbReference>
<feature type="transmembrane region" description="Helical" evidence="10">
    <location>
        <begin position="497"/>
        <end position="520"/>
    </location>
</feature>
<dbReference type="GO" id="GO:0005886">
    <property type="term" value="C:plasma membrane"/>
    <property type="evidence" value="ECO:0007669"/>
    <property type="project" value="UniProtKB-SubCell"/>
</dbReference>
<dbReference type="PANTHER" id="PTHR43185:SF2">
    <property type="entry name" value="FERROUS IRON TRANSPORT PROTEIN B"/>
    <property type="match status" value="1"/>
</dbReference>
<dbReference type="InterPro" id="IPR030389">
    <property type="entry name" value="G_FEOB_dom"/>
</dbReference>
<evidence type="ECO:0000256" key="10">
    <source>
        <dbReference type="RuleBase" id="RU362098"/>
    </source>
</evidence>
<protein>
    <recommendedName>
        <fullName evidence="9 10">Ferrous iron transport protein B</fullName>
    </recommendedName>
</protein>
<dbReference type="InterPro" id="IPR003373">
    <property type="entry name" value="Fe2_transport_prot-B"/>
</dbReference>
<dbReference type="InterPro" id="IPR027417">
    <property type="entry name" value="P-loop_NTPase"/>
</dbReference>
<dbReference type="SUPFAM" id="SSF52540">
    <property type="entry name" value="P-loop containing nucleoside triphosphate hydrolases"/>
    <property type="match status" value="1"/>
</dbReference>
<dbReference type="GO" id="GO:0005525">
    <property type="term" value="F:GTP binding"/>
    <property type="evidence" value="ECO:0007669"/>
    <property type="project" value="UniProtKB-KW"/>
</dbReference>
<sequence length="721" mass="79554">MKNICDTCALNPSASLKPLGEEAGTYHYTIALAGNPNTGKSTVFNALTGLRQHTGNWPGKTVTRAEGSFSFHDQRYRIIDLPGTYSLLSTSEDEEVARDFILFGKPDVTVIVVDASRLERNLSLALQILEITDKAVLCLNLMDEARRHHITIDTRTLSRDLGIPVVATSARTKEGIPDLLFAIEEVVSGKFQTKKQTYIDLPKENAEAIAELQSALSELNPELPNTRWLAMRLIEGDESVQKGMEEGTFSAENNPEKQSRVLRIADEYHKILGDHYRNDLVEAIYAQATALINASVSTDFSARSFRIDRAIDRVVTHKIWGFPIMFLLLAGVLWITIIGANYPSQWLSDLFVGWLYPLLKDGANALHFPWWLSGFLIDGVYLATTWVISVMLPPMAIFFPLFTLLEDFGYLPRVAFNLDKLFRTAGAHGKQALTMSMGFGCNAAGVVATRIINSPREKLIAIITNNFSLCNGRWPTQILIATLFIGALVPKQWSSTVSMLAVIGIAVLGIAFSFLTSWLLSKTLLKGESSFFVLELPPYRPPRFFQTLYTSLIDRTLIVLWRAIVFAAPAGAVIWLICNLQIAQQPIALWLIQGLDPIGVFIGLNGVILLAYIVAIPANEIVIPTVLMLTTMVLGQTAVGEGAGVLMEASTSQVGVLLHAGGWTLLTAVNLMLFSLLHNPCSTTIYTIYKETQSKKWTLIATLLPVLYGIVVCFLVTLFAK</sequence>
<evidence type="ECO:0000256" key="2">
    <source>
        <dbReference type="ARBA" id="ARBA00022448"/>
    </source>
</evidence>
<evidence type="ECO:0000256" key="7">
    <source>
        <dbReference type="ARBA" id="ARBA00023134"/>
    </source>
</evidence>
<dbReference type="AlphaFoldDB" id="A0A2A3N877"/>
<feature type="transmembrane region" description="Helical" evidence="10">
    <location>
        <begin position="656"/>
        <end position="677"/>
    </location>
</feature>
<feature type="transmembrane region" description="Helical" evidence="10">
    <location>
        <begin position="432"/>
        <end position="452"/>
    </location>
</feature>
<dbReference type="Pfam" id="PF07670">
    <property type="entry name" value="Gate"/>
    <property type="match status" value="2"/>
</dbReference>
<keyword evidence="5" id="KW-0547">Nucleotide-binding</keyword>
<dbReference type="PANTHER" id="PTHR43185">
    <property type="entry name" value="FERROUS IRON TRANSPORT PROTEIN B"/>
    <property type="match status" value="1"/>
</dbReference>
<gene>
    <name evidence="11" type="primary">feoB</name>
    <name evidence="11" type="ORF">CGC59_07215</name>
</gene>
<keyword evidence="4 10" id="KW-0812">Transmembrane</keyword>
<evidence type="ECO:0000256" key="5">
    <source>
        <dbReference type="ARBA" id="ARBA00022741"/>
    </source>
</evidence>
<evidence type="ECO:0000256" key="8">
    <source>
        <dbReference type="ARBA" id="ARBA00023136"/>
    </source>
</evidence>
<feature type="transmembrane region" description="Helical" evidence="10">
    <location>
        <begin position="319"/>
        <end position="342"/>
    </location>
</feature>
<dbReference type="EMBL" id="CP022383">
    <property type="protein sequence ID" value="ATA79470.1"/>
    <property type="molecule type" value="Genomic_DNA"/>
</dbReference>
<dbReference type="InterPro" id="IPR050860">
    <property type="entry name" value="FeoB_GTPase"/>
</dbReference>
<dbReference type="InterPro" id="IPR006073">
    <property type="entry name" value="GTP-bd"/>
</dbReference>
<keyword evidence="10" id="KW-0406">Ion transport</keyword>
<dbReference type="Gene3D" id="1.10.287.1770">
    <property type="match status" value="1"/>
</dbReference>
<accession>A0A2A3N877</accession>
<dbReference type="PRINTS" id="PR00326">
    <property type="entry name" value="GTP1OBG"/>
</dbReference>
<keyword evidence="2 10" id="KW-0813">Transport</keyword>
<evidence type="ECO:0000256" key="4">
    <source>
        <dbReference type="ARBA" id="ARBA00022692"/>
    </source>
</evidence>